<evidence type="ECO:0000313" key="2">
    <source>
        <dbReference type="Proteomes" id="UP000204602"/>
    </source>
</evidence>
<accession>A0A0K2CZU5</accession>
<gene>
    <name evidence="1" type="ORF">TSARBOMBA_213</name>
</gene>
<dbReference type="GeneID" id="26633295"/>
<dbReference type="EMBL" id="KT224359">
    <property type="protein sequence ID" value="ALA13084.1"/>
    <property type="molecule type" value="Genomic_DNA"/>
</dbReference>
<evidence type="ECO:0000313" key="1">
    <source>
        <dbReference type="EMBL" id="ALA13084.1"/>
    </source>
</evidence>
<sequence length="678" mass="77501">MEFKQFKKELKKNFKGLVQEVDHLFEVEVDKDVMWDLYLNSFPEGTNRIFRERREFDCSACRNFIRNMGNVVVIKDNQVHTIWDFQVESTTFQPVLDALSRFIKGQAVTDVWVNKFKKIGTDSNLEQVGAQIYDWQHLHVELPEKFVTRSSSSEAEIRGGLRDTRNVFFRSLVEISEESVMTVLDLISQNSLYKGAEWKAVLTQFLTYKRAFRSLGTMAERENYAWEQSVKVGAAMGRIRNHSIGTLLVNISEGMDLDTAVKKYEQIVAPANYKRPKAIFTKKMLEEAQKTIQELGLMDELGRRYARLEDITVNNVLFSNKLAAKRMAGNVFEEMMNEVAVNPKKFARVEEISIEAFLANVLPTAQELELYLENKHASNMVSLIAPEHNTSNTLFKWNNAFSWAYSGNITDSSMKENVKSAGGKVDGVLRFSIQWNDEEYDGNDLDAHCFEPNGNRIYFGSKVSRHTGGKLDVDIIHPSQGTPAVENITWASKARMLPGKYRFVVNNYNNRGGRTGFKAEVEFDGQVFAFDYTKPLRDGENVEVAEVYFDGTNFTITEKLPSSVSTRDVWGLKTNQFIPVSVAMFSPNYWDEQQGIGHKHYFFMLKDCVNPENPNGFYNEFLKADLLPHKRVFEALGSKMAVKEVEDQLSGVGFSSTKRNEVLIKVKGQTERVVKVKF</sequence>
<name>A0A0K2CZU5_9CAUD</name>
<dbReference type="Proteomes" id="UP000204602">
    <property type="component" value="Segment"/>
</dbReference>
<reference evidence="1 2" key="1">
    <citation type="journal article" date="2015" name="Genome Announc.">
        <title>Complete Genome Sequence of Bacillus cereus Group Phage TsarBomba.</title>
        <authorList>
            <person name="Erill I."/>
            <person name="Caruso S.M."/>
        </authorList>
    </citation>
    <scope>NUCLEOTIDE SEQUENCE [LARGE SCALE GENOMIC DNA]</scope>
</reference>
<protein>
    <submittedName>
        <fullName evidence="1">Uncharacterized protein</fullName>
    </submittedName>
</protein>
<dbReference type="KEGG" id="vg:26633295"/>
<organism evidence="1 2">
    <name type="scientific">Bacillus phage TsarBomba</name>
    <dbReference type="NCBI Taxonomy" id="1690456"/>
    <lineage>
        <taxon>Viruses</taxon>
        <taxon>Duplodnaviria</taxon>
        <taxon>Heunggongvirae</taxon>
        <taxon>Uroviricota</taxon>
        <taxon>Caudoviricetes</taxon>
        <taxon>Herelleviridae</taxon>
        <taxon>Bastillevirinae</taxon>
        <taxon>Tsarbombavirus</taxon>
        <taxon>Tsarbombavirus tsarbomba</taxon>
    </lineage>
</organism>
<dbReference type="RefSeq" id="YP_009207028.1">
    <property type="nucleotide sequence ID" value="NC_028890.1"/>
</dbReference>
<proteinExistence type="predicted"/>
<keyword evidence="2" id="KW-1185">Reference proteome</keyword>
<dbReference type="OrthoDB" id="805at10239"/>